<dbReference type="AlphaFoldDB" id="A0A6A7RVF7"/>
<evidence type="ECO:0000313" key="2">
    <source>
        <dbReference type="Proteomes" id="UP000342300"/>
    </source>
</evidence>
<dbReference type="EMBL" id="PDHS01000332">
    <property type="protein sequence ID" value="MQM31533.1"/>
    <property type="molecule type" value="Genomic_DNA"/>
</dbReference>
<accession>A0A6A7RVF7</accession>
<evidence type="ECO:0000313" key="1">
    <source>
        <dbReference type="EMBL" id="MQM31533.1"/>
    </source>
</evidence>
<sequence length="106" mass="11872">MDKDAERERYWQGHVGAWRASGETQRAYCDRHGLKSHSLSYWHLRLARGTNAQEGSASLTLIPAVRVPEEAASLPSLSLTIANGWRLEFAGLPPAVWLAELCERRS</sequence>
<reference evidence="1 2" key="1">
    <citation type="submission" date="2017-09" db="EMBL/GenBank/DDBJ databases">
        <title>Metagenomic Analysis Reveals Denitrifying Candidatus Accumulibacter and Flanking Population as a Source of N2O.</title>
        <authorList>
            <person name="Gao H."/>
            <person name="Mao Y."/>
            <person name="Zhao X."/>
            <person name="Liu W.-T."/>
            <person name="Zhang T."/>
            <person name="Wells G."/>
        </authorList>
    </citation>
    <scope>NUCLEOTIDE SEQUENCE [LARGE SCALE GENOMIC DNA]</scope>
    <source>
        <strain evidence="1">CANDO_2_IC</strain>
    </source>
</reference>
<name>A0A6A7RVF7_9PROT</name>
<comment type="caution">
    <text evidence="1">The sequence shown here is derived from an EMBL/GenBank/DDBJ whole genome shotgun (WGS) entry which is preliminary data.</text>
</comment>
<protein>
    <recommendedName>
        <fullName evidence="3">IS66 family insertion sequence element accessory protein TnpB</fullName>
    </recommendedName>
</protein>
<gene>
    <name evidence="1" type="ORF">CRU78_13820</name>
</gene>
<dbReference type="NCBIfam" id="NF047593">
    <property type="entry name" value="IS66_ISAeme5_TnpA"/>
    <property type="match status" value="1"/>
</dbReference>
<dbReference type="Proteomes" id="UP000342300">
    <property type="component" value="Unassembled WGS sequence"/>
</dbReference>
<organism evidence="1 2">
    <name type="scientific">Candidatus Accumulibacter phosphatis</name>
    <dbReference type="NCBI Taxonomy" id="327160"/>
    <lineage>
        <taxon>Bacteria</taxon>
        <taxon>Pseudomonadati</taxon>
        <taxon>Pseudomonadota</taxon>
        <taxon>Betaproteobacteria</taxon>
        <taxon>Candidatus Accumulibacter</taxon>
    </lineage>
</organism>
<proteinExistence type="predicted"/>
<evidence type="ECO:0008006" key="3">
    <source>
        <dbReference type="Google" id="ProtNLM"/>
    </source>
</evidence>